<dbReference type="EMBL" id="JBAMMX010000004">
    <property type="protein sequence ID" value="KAK6941225.1"/>
    <property type="molecule type" value="Genomic_DNA"/>
</dbReference>
<evidence type="ECO:0000256" key="5">
    <source>
        <dbReference type="ARBA" id="ARBA00022989"/>
    </source>
</evidence>
<keyword evidence="5 8" id="KW-1133">Transmembrane helix</keyword>
<feature type="transmembrane region" description="Helical" evidence="8">
    <location>
        <begin position="212"/>
        <end position="233"/>
    </location>
</feature>
<keyword evidence="3 8" id="KW-0808">Transferase</keyword>
<comment type="domain">
    <text evidence="8">The DHHC domain is required for palmitoyltransferase activity.</text>
</comment>
<sequence>MRLYKVWKGNNKFFCGGRLIFGPDGSSVFLSSSLIGVPAMIFCLKMFLTAKEEDPPYGYLPSIIGLIITLLDLIFLFLTSSRDPGIIPRSKRPPESDDEFDIATPSMEWVSAKMANLKLPRTKDMKINGHTIKVKYCDTCLLYRPPRASHCSICNNCVQKFDHHCPWVGQCIGVGTLRLCIIAYESLILHFLTFPLRDPDWHHLLLQRNYQFFIMFILLSTTLCIYVHVFTWINILRHEGNVWHALGKDIVSVILLVYCFIAVWFVGGLTVFHFYLICTNQTTYENFRNRYDKKENLFDKGVPRNLKEILFSAIPTSLINFRELVIEDEDTLSGSVNSNFSKQMGSTNEKVDIEMGSKLGKSCSTRLPHILQNLDYSDIDDDLKKMREGQSPFGSFFFQADEDPGFSNQRYSVAGSFLTDERTEDGSSHKSS</sequence>
<name>A0AAN8VVW1_9MAGN</name>
<feature type="domain" description="Palmitoyltransferase DHHC" evidence="9">
    <location>
        <begin position="133"/>
        <end position="181"/>
    </location>
</feature>
<evidence type="ECO:0000313" key="11">
    <source>
        <dbReference type="Proteomes" id="UP001370490"/>
    </source>
</evidence>
<dbReference type="Proteomes" id="UP001370490">
    <property type="component" value="Unassembled WGS sequence"/>
</dbReference>
<accession>A0AAN8VVW1</accession>
<evidence type="ECO:0000256" key="7">
    <source>
        <dbReference type="ARBA" id="ARBA00023315"/>
    </source>
</evidence>
<dbReference type="GO" id="GO:0005794">
    <property type="term" value="C:Golgi apparatus"/>
    <property type="evidence" value="ECO:0007669"/>
    <property type="project" value="TreeGrafter"/>
</dbReference>
<keyword evidence="4 8" id="KW-0812">Transmembrane</keyword>
<protein>
    <recommendedName>
        <fullName evidence="8">S-acyltransferase</fullName>
        <ecNumber evidence="8">2.3.1.225</ecNumber>
    </recommendedName>
    <alternativeName>
        <fullName evidence="8">Palmitoyltransferase</fullName>
    </alternativeName>
</protein>
<evidence type="ECO:0000256" key="2">
    <source>
        <dbReference type="ARBA" id="ARBA00008574"/>
    </source>
</evidence>
<evidence type="ECO:0000259" key="9">
    <source>
        <dbReference type="Pfam" id="PF01529"/>
    </source>
</evidence>
<comment type="caution">
    <text evidence="10">The sequence shown here is derived from an EMBL/GenBank/DDBJ whole genome shotgun (WGS) entry which is preliminary data.</text>
</comment>
<dbReference type="InterPro" id="IPR001594">
    <property type="entry name" value="Palmitoyltrfase_DHHC"/>
</dbReference>
<dbReference type="PANTHER" id="PTHR22883:SF456">
    <property type="entry name" value="S-ACYLTRANSFERASE"/>
    <property type="match status" value="1"/>
</dbReference>
<evidence type="ECO:0000256" key="8">
    <source>
        <dbReference type="RuleBase" id="RU079119"/>
    </source>
</evidence>
<evidence type="ECO:0000256" key="3">
    <source>
        <dbReference type="ARBA" id="ARBA00022679"/>
    </source>
</evidence>
<dbReference type="EC" id="2.3.1.225" evidence="8"/>
<dbReference type="InterPro" id="IPR039859">
    <property type="entry name" value="PFA4/ZDH16/20/ERF2-like"/>
</dbReference>
<evidence type="ECO:0000256" key="1">
    <source>
        <dbReference type="ARBA" id="ARBA00004127"/>
    </source>
</evidence>
<dbReference type="PANTHER" id="PTHR22883">
    <property type="entry name" value="ZINC FINGER DHHC DOMAIN CONTAINING PROTEIN"/>
    <property type="match status" value="1"/>
</dbReference>
<feature type="domain" description="Palmitoyltransferase DHHC" evidence="9">
    <location>
        <begin position="207"/>
        <end position="289"/>
    </location>
</feature>
<feature type="transmembrane region" description="Helical" evidence="8">
    <location>
        <begin position="59"/>
        <end position="79"/>
    </location>
</feature>
<keyword evidence="11" id="KW-1185">Reference proteome</keyword>
<reference evidence="10 11" key="1">
    <citation type="submission" date="2023-12" db="EMBL/GenBank/DDBJ databases">
        <title>A high-quality genome assembly for Dillenia turbinata (Dilleniales).</title>
        <authorList>
            <person name="Chanderbali A."/>
        </authorList>
    </citation>
    <scope>NUCLEOTIDE SEQUENCE [LARGE SCALE GENOMIC DNA]</scope>
    <source>
        <strain evidence="10">LSX21</strain>
        <tissue evidence="10">Leaf</tissue>
    </source>
</reference>
<comment type="subcellular location">
    <subcellularLocation>
        <location evidence="1">Endomembrane system</location>
        <topology evidence="1">Multi-pass membrane protein</topology>
    </subcellularLocation>
</comment>
<gene>
    <name evidence="10" type="ORF">RJ641_026602</name>
</gene>
<dbReference type="AlphaFoldDB" id="A0AAN8VVW1"/>
<dbReference type="Pfam" id="PF01529">
    <property type="entry name" value="DHHC"/>
    <property type="match status" value="2"/>
</dbReference>
<dbReference type="GO" id="GO:0019706">
    <property type="term" value="F:protein-cysteine S-palmitoyltransferase activity"/>
    <property type="evidence" value="ECO:0007669"/>
    <property type="project" value="UniProtKB-EC"/>
</dbReference>
<feature type="transmembrane region" description="Helical" evidence="8">
    <location>
        <begin position="28"/>
        <end position="47"/>
    </location>
</feature>
<comment type="similarity">
    <text evidence="2 8">Belongs to the DHHC palmitoyltransferase family.</text>
</comment>
<evidence type="ECO:0000313" key="10">
    <source>
        <dbReference type="EMBL" id="KAK6941225.1"/>
    </source>
</evidence>
<dbReference type="PROSITE" id="PS50216">
    <property type="entry name" value="DHHC"/>
    <property type="match status" value="1"/>
</dbReference>
<evidence type="ECO:0000256" key="6">
    <source>
        <dbReference type="ARBA" id="ARBA00023136"/>
    </source>
</evidence>
<dbReference type="GO" id="GO:0006612">
    <property type="term" value="P:protein targeting to membrane"/>
    <property type="evidence" value="ECO:0007669"/>
    <property type="project" value="TreeGrafter"/>
</dbReference>
<keyword evidence="6 8" id="KW-0472">Membrane</keyword>
<organism evidence="10 11">
    <name type="scientific">Dillenia turbinata</name>
    <dbReference type="NCBI Taxonomy" id="194707"/>
    <lineage>
        <taxon>Eukaryota</taxon>
        <taxon>Viridiplantae</taxon>
        <taxon>Streptophyta</taxon>
        <taxon>Embryophyta</taxon>
        <taxon>Tracheophyta</taxon>
        <taxon>Spermatophyta</taxon>
        <taxon>Magnoliopsida</taxon>
        <taxon>eudicotyledons</taxon>
        <taxon>Gunneridae</taxon>
        <taxon>Pentapetalae</taxon>
        <taxon>Dilleniales</taxon>
        <taxon>Dilleniaceae</taxon>
        <taxon>Dillenia</taxon>
    </lineage>
</organism>
<comment type="catalytic activity">
    <reaction evidence="8">
        <text>L-cysteinyl-[protein] + hexadecanoyl-CoA = S-hexadecanoyl-L-cysteinyl-[protein] + CoA</text>
        <dbReference type="Rhea" id="RHEA:36683"/>
        <dbReference type="Rhea" id="RHEA-COMP:10131"/>
        <dbReference type="Rhea" id="RHEA-COMP:11032"/>
        <dbReference type="ChEBI" id="CHEBI:29950"/>
        <dbReference type="ChEBI" id="CHEBI:57287"/>
        <dbReference type="ChEBI" id="CHEBI:57379"/>
        <dbReference type="ChEBI" id="CHEBI:74151"/>
        <dbReference type="EC" id="2.3.1.225"/>
    </reaction>
</comment>
<evidence type="ECO:0000256" key="4">
    <source>
        <dbReference type="ARBA" id="ARBA00022692"/>
    </source>
</evidence>
<feature type="transmembrane region" description="Helical" evidence="8">
    <location>
        <begin position="253"/>
        <end position="278"/>
    </location>
</feature>
<dbReference type="GO" id="GO:0005783">
    <property type="term" value="C:endoplasmic reticulum"/>
    <property type="evidence" value="ECO:0007669"/>
    <property type="project" value="TreeGrafter"/>
</dbReference>
<proteinExistence type="inferred from homology"/>
<keyword evidence="7 8" id="KW-0012">Acyltransferase</keyword>